<dbReference type="NCBIfam" id="NF000801">
    <property type="entry name" value="PRK00055.1-3"/>
    <property type="match status" value="1"/>
</dbReference>
<dbReference type="GO" id="GO:0005634">
    <property type="term" value="C:nucleus"/>
    <property type="evidence" value="ECO:0007669"/>
    <property type="project" value="TreeGrafter"/>
</dbReference>
<dbReference type="OrthoDB" id="527344at2759"/>
<name>A0A914BRY2_PATMI</name>
<dbReference type="InterPro" id="IPR013471">
    <property type="entry name" value="RNase_Z/BN"/>
</dbReference>
<dbReference type="GO" id="GO:0003700">
    <property type="term" value="F:DNA-binding transcription factor activity"/>
    <property type="evidence" value="ECO:0007669"/>
    <property type="project" value="InterPro"/>
</dbReference>
<comment type="cofactor">
    <cofactor evidence="1">
        <name>Zn(2+)</name>
        <dbReference type="ChEBI" id="CHEBI:29105"/>
    </cofactor>
</comment>
<dbReference type="PANTHER" id="PTHR46018">
    <property type="entry name" value="ZINC PHOSPHODIESTERASE ELAC PROTEIN 1"/>
    <property type="match status" value="1"/>
</dbReference>
<dbReference type="CTD" id="55520"/>
<protein>
    <submittedName>
        <fullName evidence="9">Uncharacterized protein</fullName>
    </submittedName>
</protein>
<dbReference type="RefSeq" id="XP_038079058.1">
    <property type="nucleotide sequence ID" value="XM_038223130.1"/>
</dbReference>
<keyword evidence="8" id="KW-0862">Zinc</keyword>
<keyword evidence="6" id="KW-0255">Endonuclease</keyword>
<dbReference type="GO" id="GO:0046872">
    <property type="term" value="F:metal ion binding"/>
    <property type="evidence" value="ECO:0007669"/>
    <property type="project" value="UniProtKB-KW"/>
</dbReference>
<evidence type="ECO:0000313" key="9">
    <source>
        <dbReference type="EnsemblMetazoa" id="XP_038079058.1"/>
    </source>
</evidence>
<dbReference type="EnsemblMetazoa" id="XM_038223130.1">
    <property type="protein sequence ID" value="XP_038079058.1"/>
    <property type="gene ID" value="LOC119746286"/>
</dbReference>
<evidence type="ECO:0000256" key="1">
    <source>
        <dbReference type="ARBA" id="ARBA00001947"/>
    </source>
</evidence>
<dbReference type="PANTHER" id="PTHR46018:SF2">
    <property type="entry name" value="ZINC PHOSPHODIESTERASE ELAC PROTEIN 1"/>
    <property type="match status" value="1"/>
</dbReference>
<dbReference type="Pfam" id="PF23023">
    <property type="entry name" value="Anti-Pycsar_Apyc1"/>
    <property type="match status" value="1"/>
</dbReference>
<dbReference type="Proteomes" id="UP000887568">
    <property type="component" value="Unplaced"/>
</dbReference>
<evidence type="ECO:0000256" key="7">
    <source>
        <dbReference type="ARBA" id="ARBA00022801"/>
    </source>
</evidence>
<dbReference type="AlphaFoldDB" id="A0A914BRY2"/>
<dbReference type="CDD" id="cd07717">
    <property type="entry name" value="RNaseZ_ZiPD-like_MBL-fold"/>
    <property type="match status" value="1"/>
</dbReference>
<dbReference type="GO" id="GO:0042781">
    <property type="term" value="F:3'-tRNA processing endoribonuclease activity"/>
    <property type="evidence" value="ECO:0007669"/>
    <property type="project" value="TreeGrafter"/>
</dbReference>
<reference evidence="9" key="1">
    <citation type="submission" date="2022-11" db="UniProtKB">
        <authorList>
            <consortium name="EnsemblMetazoa"/>
        </authorList>
    </citation>
    <scope>IDENTIFICATION</scope>
</reference>
<dbReference type="GeneID" id="119746286"/>
<evidence type="ECO:0000256" key="8">
    <source>
        <dbReference type="ARBA" id="ARBA00022833"/>
    </source>
</evidence>
<evidence type="ECO:0000256" key="6">
    <source>
        <dbReference type="ARBA" id="ARBA00022759"/>
    </source>
</evidence>
<evidence type="ECO:0000256" key="5">
    <source>
        <dbReference type="ARBA" id="ARBA00022723"/>
    </source>
</evidence>
<dbReference type="SUPFAM" id="SSF56281">
    <property type="entry name" value="Metallo-hydrolase/oxidoreductase"/>
    <property type="match status" value="1"/>
</dbReference>
<evidence type="ECO:0000256" key="2">
    <source>
        <dbReference type="ARBA" id="ARBA00011738"/>
    </source>
</evidence>
<dbReference type="InterPro" id="IPR029309">
    <property type="entry name" value="CaRF"/>
</dbReference>
<dbReference type="Pfam" id="PF15299">
    <property type="entry name" value="ALS2CR8"/>
    <property type="match status" value="1"/>
</dbReference>
<sequence>MVMVKPPDYSTEQLKPIYYLAQRSCIHHSSQDPVEEFQLSRKRGLVKSRYPREVASQSGHCVGEEVLCQSFITARSMEETREIPFYPSTQFADLMDNPRSYFGYAFSPQEADEVVRQYEAHTHTKYVCYKDNFGYGQPIKEALKKRRDGHCIRFKYSTAFCCPDATPLPLNGIPFIILGRMWKQCQYGPDRRKNRKVRKRLRKSKKVGCPSKIILRDMVVYPQYKIHAHSRGQDRLKKVTSAKIKSELESGEMKGERRIYIDLPDPKGHVGHTPGQEIKILSQKNERKLRAQERAIMDLTFLGTASCFPTPKRGVSSTVFRHDGECWMFDCGEGTQIQLMKSKLKASHITKIFITHLHGDHLFGLPGLLCTMSQGTAEAKKNKIEIYGPWGLRKYLRVALEMSRSTFNFSYVVHELIHSPVDLPSDWTEWHPNHEADDHHHPQEEEGRNIEMDVDEECWLLFEDKRIKVKAAPLTHRIPCFGYVIKEKTQVGKLKAGYLKERGIPPGPLYAKIKDGNNIVSPTGQVITPAEAIGPSIPGRKIVILGDTKDSSRMSRIAHDADILVHEATLNNEHVEKCLEAGHSTPAMAANFAASINAKSLVLFHVSQRFKALNEPTEEGEETVELLVQQASEAGYTGQVVIAEDLDTITIQRKIEEQTVETMEAVETLETDTAATS</sequence>
<proteinExistence type="inferred from homology"/>
<keyword evidence="3" id="KW-0819">tRNA processing</keyword>
<comment type="subunit">
    <text evidence="2">Homodimer.</text>
</comment>
<dbReference type="HAMAP" id="MF_01818">
    <property type="entry name" value="RNase_Z_BN"/>
    <property type="match status" value="1"/>
</dbReference>
<keyword evidence="5" id="KW-0479">Metal-binding</keyword>
<accession>A0A914BRY2</accession>
<evidence type="ECO:0000256" key="3">
    <source>
        <dbReference type="ARBA" id="ARBA00022694"/>
    </source>
</evidence>
<organism evidence="9 10">
    <name type="scientific">Patiria miniata</name>
    <name type="common">Bat star</name>
    <name type="synonym">Asterina miniata</name>
    <dbReference type="NCBI Taxonomy" id="46514"/>
    <lineage>
        <taxon>Eukaryota</taxon>
        <taxon>Metazoa</taxon>
        <taxon>Echinodermata</taxon>
        <taxon>Eleutherozoa</taxon>
        <taxon>Asterozoa</taxon>
        <taxon>Asteroidea</taxon>
        <taxon>Valvatacea</taxon>
        <taxon>Valvatida</taxon>
        <taxon>Asterinidae</taxon>
        <taxon>Patiria</taxon>
    </lineage>
</organism>
<dbReference type="InterPro" id="IPR036866">
    <property type="entry name" value="RibonucZ/Hydroxyglut_hydro"/>
</dbReference>
<keyword evidence="4" id="KW-0540">Nuclease</keyword>
<evidence type="ECO:0000256" key="4">
    <source>
        <dbReference type="ARBA" id="ARBA00022722"/>
    </source>
</evidence>
<evidence type="ECO:0000313" key="10">
    <source>
        <dbReference type="Proteomes" id="UP000887568"/>
    </source>
</evidence>
<dbReference type="Gene3D" id="3.60.15.10">
    <property type="entry name" value="Ribonuclease Z/Hydroxyacylglutathione hydrolase-like"/>
    <property type="match status" value="1"/>
</dbReference>
<keyword evidence="10" id="KW-1185">Reference proteome</keyword>
<keyword evidence="7" id="KW-0378">Hydrolase</keyword>